<feature type="compositionally biased region" description="Polar residues" evidence="8">
    <location>
        <begin position="38"/>
        <end position="60"/>
    </location>
</feature>
<dbReference type="GeneID" id="102804542"/>
<evidence type="ECO:0000313" key="12">
    <source>
        <dbReference type="RefSeq" id="XP_006824469.1"/>
    </source>
</evidence>
<evidence type="ECO:0000256" key="9">
    <source>
        <dbReference type="SAM" id="Phobius"/>
    </source>
</evidence>
<keyword evidence="4" id="KW-0109">Calcium transport</keyword>
<keyword evidence="4" id="KW-0406">Ion transport</keyword>
<keyword evidence="2" id="KW-0813">Transport</keyword>
<feature type="transmembrane region" description="Helical" evidence="9">
    <location>
        <begin position="282"/>
        <end position="309"/>
    </location>
</feature>
<gene>
    <name evidence="12" type="primary">LOC102804542</name>
</gene>
<feature type="region of interest" description="Disordered" evidence="8">
    <location>
        <begin position="23"/>
        <end position="72"/>
    </location>
</feature>
<keyword evidence="4" id="KW-0106">Calcium</keyword>
<evidence type="ECO:0000256" key="2">
    <source>
        <dbReference type="ARBA" id="ARBA00022448"/>
    </source>
</evidence>
<feature type="transmembrane region" description="Helical" evidence="9">
    <location>
        <begin position="354"/>
        <end position="369"/>
    </location>
</feature>
<keyword evidence="7 9" id="KW-0472">Membrane</keyword>
<evidence type="ECO:0000259" key="10">
    <source>
        <dbReference type="Pfam" id="PF01699"/>
    </source>
</evidence>
<evidence type="ECO:0000256" key="6">
    <source>
        <dbReference type="ARBA" id="ARBA00022989"/>
    </source>
</evidence>
<keyword evidence="11" id="KW-1185">Reference proteome</keyword>
<dbReference type="Gene3D" id="1.20.1420.30">
    <property type="entry name" value="NCX, central ion-binding region"/>
    <property type="match status" value="1"/>
</dbReference>
<feature type="domain" description="Sodium/calcium exchanger membrane region" evidence="10">
    <location>
        <begin position="219"/>
        <end position="323"/>
    </location>
</feature>
<evidence type="ECO:0000256" key="7">
    <source>
        <dbReference type="ARBA" id="ARBA00023136"/>
    </source>
</evidence>
<evidence type="ECO:0000256" key="3">
    <source>
        <dbReference type="ARBA" id="ARBA00022449"/>
    </source>
</evidence>
<sequence length="370" mass="41071">MYTPDVEGVFILTDSQKFRIEKVEQETKKSETLKPLPTESSAGKTDNTLAETHSTDSPAPQTYGTITSTGDSDGDTLVENMHIDYEPLFTKVEIKPGVKGRLRVFFLALVPIDHRRWKYQKLVGKILDVLKMPVMFLAILTIPLVDHEKDMKNWNKILNCLHMITAPVFSTVVTMCHSVPVSDQFLVWHVALIIGAILSVLVFLTSSHDKPPVYHWVFAYAGFGMGVVWIYATANEIINALQALGIMFDLSEELLGFLLLAIGNSIADLVTDTTNAKAGRPVMSIGACFGGPLFNMLLGFGIAGTIGAIRADGEDLMISYQPLQAAYFSRWPSVCCLLCSSCLFTGLKSPNHMEYIYLFCTSFFSLLLYW</sequence>
<evidence type="ECO:0000256" key="8">
    <source>
        <dbReference type="SAM" id="MobiDB-lite"/>
    </source>
</evidence>
<organism evidence="11 12">
    <name type="scientific">Saccoglossus kowalevskii</name>
    <name type="common">Acorn worm</name>
    <dbReference type="NCBI Taxonomy" id="10224"/>
    <lineage>
        <taxon>Eukaryota</taxon>
        <taxon>Metazoa</taxon>
        <taxon>Hemichordata</taxon>
        <taxon>Enteropneusta</taxon>
        <taxon>Harrimaniidae</taxon>
        <taxon>Saccoglossus</taxon>
    </lineage>
</organism>
<dbReference type="InterPro" id="IPR044880">
    <property type="entry name" value="NCX_ion-bd_dom_sf"/>
</dbReference>
<proteinExistence type="predicted"/>
<keyword evidence="6 9" id="KW-1133">Transmembrane helix</keyword>
<protein>
    <submittedName>
        <fullName evidence="12">Sodium/potassium/calcium exchanger 6, mitochondrial-like</fullName>
    </submittedName>
</protein>
<evidence type="ECO:0000256" key="1">
    <source>
        <dbReference type="ARBA" id="ARBA00004141"/>
    </source>
</evidence>
<dbReference type="InterPro" id="IPR051359">
    <property type="entry name" value="CaCA_antiporter"/>
</dbReference>
<evidence type="ECO:0000313" key="11">
    <source>
        <dbReference type="Proteomes" id="UP000694865"/>
    </source>
</evidence>
<dbReference type="Proteomes" id="UP000694865">
    <property type="component" value="Unplaced"/>
</dbReference>
<accession>A0ABM0MWS8</accession>
<name>A0ABM0MWS8_SACKO</name>
<dbReference type="RefSeq" id="XP_006824469.1">
    <property type="nucleotide sequence ID" value="XM_006824406.1"/>
</dbReference>
<dbReference type="PANTHER" id="PTHR12266">
    <property type="entry name" value="NA+/CA2+ K+ INDEPENDENT EXCHANGER"/>
    <property type="match status" value="1"/>
</dbReference>
<keyword evidence="3" id="KW-0050">Antiport</keyword>
<comment type="subcellular location">
    <subcellularLocation>
        <location evidence="1">Membrane</location>
        <topology evidence="1">Multi-pass membrane protein</topology>
    </subcellularLocation>
</comment>
<dbReference type="PANTHER" id="PTHR12266:SF0">
    <property type="entry name" value="MITOCHONDRIAL SODIUM_CALCIUM EXCHANGER PROTEIN"/>
    <property type="match status" value="1"/>
</dbReference>
<feature type="transmembrane region" description="Helical" evidence="9">
    <location>
        <begin position="186"/>
        <end position="204"/>
    </location>
</feature>
<evidence type="ECO:0000256" key="4">
    <source>
        <dbReference type="ARBA" id="ARBA00022568"/>
    </source>
</evidence>
<dbReference type="InterPro" id="IPR004837">
    <property type="entry name" value="NaCa_Exmemb"/>
</dbReference>
<keyword evidence="5 9" id="KW-0812">Transmembrane</keyword>
<reference evidence="12" key="1">
    <citation type="submission" date="2025-08" db="UniProtKB">
        <authorList>
            <consortium name="RefSeq"/>
        </authorList>
    </citation>
    <scope>IDENTIFICATION</scope>
    <source>
        <tissue evidence="12">Testes</tissue>
    </source>
</reference>
<dbReference type="Pfam" id="PF01699">
    <property type="entry name" value="Na_Ca_ex"/>
    <property type="match status" value="1"/>
</dbReference>
<feature type="compositionally biased region" description="Basic and acidic residues" evidence="8">
    <location>
        <begin position="23"/>
        <end position="32"/>
    </location>
</feature>
<feature type="compositionally biased region" description="Low complexity" evidence="8">
    <location>
        <begin position="62"/>
        <end position="71"/>
    </location>
</feature>
<feature type="transmembrane region" description="Helical" evidence="9">
    <location>
        <begin position="126"/>
        <end position="145"/>
    </location>
</feature>
<evidence type="ECO:0000256" key="5">
    <source>
        <dbReference type="ARBA" id="ARBA00022692"/>
    </source>
</evidence>
<feature type="transmembrane region" description="Helical" evidence="9">
    <location>
        <begin position="254"/>
        <end position="270"/>
    </location>
</feature>
<feature type="transmembrane region" description="Helical" evidence="9">
    <location>
        <begin position="216"/>
        <end position="234"/>
    </location>
</feature>